<dbReference type="InterPro" id="IPR050834">
    <property type="entry name" value="Glycosyltransf_2"/>
</dbReference>
<keyword evidence="2" id="KW-0808">Transferase</keyword>
<reference evidence="3" key="1">
    <citation type="submission" date="2019-09" db="EMBL/GenBank/DDBJ databases">
        <title>Mumia zhuanghuii sp. nov. isolated from the intestinal contents of plateau pika (Ochotona curzoniae) in the Qinghai-Tibet plateau of China.</title>
        <authorList>
            <person name="Tian Z."/>
        </authorList>
    </citation>
    <scope>NUCLEOTIDE SEQUENCE [LARGE SCALE GENOMIC DNA]</scope>
    <source>
        <strain evidence="3">JCM 30598</strain>
    </source>
</reference>
<feature type="domain" description="Glycosyltransferase 2-like" evidence="1">
    <location>
        <begin position="8"/>
        <end position="175"/>
    </location>
</feature>
<organism evidence="2 3">
    <name type="scientific">Microbacterium rhizomatis</name>
    <dbReference type="NCBI Taxonomy" id="1631477"/>
    <lineage>
        <taxon>Bacteria</taxon>
        <taxon>Bacillati</taxon>
        <taxon>Actinomycetota</taxon>
        <taxon>Actinomycetes</taxon>
        <taxon>Micrococcales</taxon>
        <taxon>Microbacteriaceae</taxon>
        <taxon>Microbacterium</taxon>
    </lineage>
</organism>
<dbReference type="InterPro" id="IPR029044">
    <property type="entry name" value="Nucleotide-diphossugar_trans"/>
</dbReference>
<name>A0A5J5J730_9MICO</name>
<accession>A0A5J5J730</accession>
<dbReference type="SUPFAM" id="SSF53448">
    <property type="entry name" value="Nucleotide-diphospho-sugar transferases"/>
    <property type="match status" value="1"/>
</dbReference>
<evidence type="ECO:0000313" key="2">
    <source>
        <dbReference type="EMBL" id="KAA9111249.1"/>
    </source>
</evidence>
<gene>
    <name evidence="2" type="ORF">F6B43_06550</name>
</gene>
<dbReference type="PANTHER" id="PTHR43685">
    <property type="entry name" value="GLYCOSYLTRANSFERASE"/>
    <property type="match status" value="1"/>
</dbReference>
<sequence>MAAARVGIVVRTKNRPDFVARALADISAQTFVEWEIVIAHDAGNRDELDAVVAAADLGARVSIEEVPRPGGRCAAANAGIRATSAPLIVLHDDDDLWEREFLAETVAWIDAHPDAAGVVASTAVVYEEKRGTRWVETARLPFWKEMTRMSLSEMLEVNRAVPISFLYRRSVHDDVGMYDESLDAVEDWELLLRILPRYEIGYIDGPPLALWMQRPDAEGIDANSMFALQHQHIDDDAKVRDRELARWIADNGVGLPLYLASLEQRLAHRIDEGLARQEDRIRFEIDAHQPVWSRLRRMRRRLRKDR</sequence>
<keyword evidence="3" id="KW-1185">Reference proteome</keyword>
<protein>
    <submittedName>
        <fullName evidence="2">Glycosyltransferase family 2 protein</fullName>
    </submittedName>
</protein>
<dbReference type="PANTHER" id="PTHR43685:SF2">
    <property type="entry name" value="GLYCOSYLTRANSFERASE 2-LIKE DOMAIN-CONTAINING PROTEIN"/>
    <property type="match status" value="1"/>
</dbReference>
<evidence type="ECO:0000313" key="3">
    <source>
        <dbReference type="Proteomes" id="UP000325827"/>
    </source>
</evidence>
<comment type="caution">
    <text evidence="2">The sequence shown here is derived from an EMBL/GenBank/DDBJ whole genome shotgun (WGS) entry which is preliminary data.</text>
</comment>
<dbReference type="AlphaFoldDB" id="A0A5J5J730"/>
<proteinExistence type="predicted"/>
<dbReference type="EMBL" id="VYSA01000001">
    <property type="protein sequence ID" value="KAA9111249.1"/>
    <property type="molecule type" value="Genomic_DNA"/>
</dbReference>
<dbReference type="Proteomes" id="UP000325827">
    <property type="component" value="Unassembled WGS sequence"/>
</dbReference>
<dbReference type="Pfam" id="PF00535">
    <property type="entry name" value="Glycos_transf_2"/>
    <property type="match status" value="1"/>
</dbReference>
<dbReference type="RefSeq" id="WP_150448018.1">
    <property type="nucleotide sequence ID" value="NZ_VYSA01000001.1"/>
</dbReference>
<dbReference type="OrthoDB" id="153025at2"/>
<dbReference type="GO" id="GO:0016740">
    <property type="term" value="F:transferase activity"/>
    <property type="evidence" value="ECO:0007669"/>
    <property type="project" value="UniProtKB-KW"/>
</dbReference>
<evidence type="ECO:0000259" key="1">
    <source>
        <dbReference type="Pfam" id="PF00535"/>
    </source>
</evidence>
<dbReference type="Gene3D" id="3.90.550.10">
    <property type="entry name" value="Spore Coat Polysaccharide Biosynthesis Protein SpsA, Chain A"/>
    <property type="match status" value="1"/>
</dbReference>
<dbReference type="InterPro" id="IPR001173">
    <property type="entry name" value="Glyco_trans_2-like"/>
</dbReference>
<dbReference type="CDD" id="cd00761">
    <property type="entry name" value="Glyco_tranf_GTA_type"/>
    <property type="match status" value="1"/>
</dbReference>